<name>A0A8H6M584_9AGAR</name>
<keyword evidence="1" id="KW-0812">Transmembrane</keyword>
<gene>
    <name evidence="2" type="ORF">DFP72DRAFT_850421</name>
</gene>
<comment type="caution">
    <text evidence="2">The sequence shown here is derived from an EMBL/GenBank/DDBJ whole genome shotgun (WGS) entry which is preliminary data.</text>
</comment>
<evidence type="ECO:0000313" key="3">
    <source>
        <dbReference type="Proteomes" id="UP000521943"/>
    </source>
</evidence>
<dbReference type="EMBL" id="JACGCI010000047">
    <property type="protein sequence ID" value="KAF6751907.1"/>
    <property type="molecule type" value="Genomic_DNA"/>
</dbReference>
<keyword evidence="3" id="KW-1185">Reference proteome</keyword>
<protein>
    <submittedName>
        <fullName evidence="2">Uncharacterized protein</fullName>
    </submittedName>
</protein>
<accession>A0A8H6M584</accession>
<feature type="transmembrane region" description="Helical" evidence="1">
    <location>
        <begin position="83"/>
        <end position="107"/>
    </location>
</feature>
<reference evidence="2 3" key="1">
    <citation type="submission" date="2020-07" db="EMBL/GenBank/DDBJ databases">
        <title>Comparative genomics of pyrophilous fungi reveals a link between fire events and developmental genes.</title>
        <authorList>
            <consortium name="DOE Joint Genome Institute"/>
            <person name="Steindorff A.S."/>
            <person name="Carver A."/>
            <person name="Calhoun S."/>
            <person name="Stillman K."/>
            <person name="Liu H."/>
            <person name="Lipzen A."/>
            <person name="Pangilinan J."/>
            <person name="Labutti K."/>
            <person name="Bruns T.D."/>
            <person name="Grigoriev I.V."/>
        </authorList>
    </citation>
    <scope>NUCLEOTIDE SEQUENCE [LARGE SCALE GENOMIC DNA]</scope>
    <source>
        <strain evidence="2 3">CBS 144469</strain>
    </source>
</reference>
<keyword evidence="1" id="KW-1133">Transmembrane helix</keyword>
<evidence type="ECO:0000313" key="2">
    <source>
        <dbReference type="EMBL" id="KAF6751907.1"/>
    </source>
</evidence>
<sequence length="119" mass="13016">MLVLISHFEVNSETDAGRFHVDLRIYTYAHTSCWAQRSASTAVQVPDDPFSICVAVVSRKVDHILHLSQDLQQGVIPGRIETAALAGGAVCGFAAGALVMFFVCMIIKRKRQNTGELKI</sequence>
<proteinExistence type="predicted"/>
<keyword evidence="1" id="KW-0472">Membrane</keyword>
<organism evidence="2 3">
    <name type="scientific">Ephemerocybe angulata</name>
    <dbReference type="NCBI Taxonomy" id="980116"/>
    <lineage>
        <taxon>Eukaryota</taxon>
        <taxon>Fungi</taxon>
        <taxon>Dikarya</taxon>
        <taxon>Basidiomycota</taxon>
        <taxon>Agaricomycotina</taxon>
        <taxon>Agaricomycetes</taxon>
        <taxon>Agaricomycetidae</taxon>
        <taxon>Agaricales</taxon>
        <taxon>Agaricineae</taxon>
        <taxon>Psathyrellaceae</taxon>
        <taxon>Ephemerocybe</taxon>
    </lineage>
</organism>
<evidence type="ECO:0000256" key="1">
    <source>
        <dbReference type="SAM" id="Phobius"/>
    </source>
</evidence>
<dbReference type="AlphaFoldDB" id="A0A8H6M584"/>
<dbReference type="Proteomes" id="UP000521943">
    <property type="component" value="Unassembled WGS sequence"/>
</dbReference>